<proteinExistence type="inferred from homology"/>
<evidence type="ECO:0000313" key="8">
    <source>
        <dbReference type="Proteomes" id="UP001145087"/>
    </source>
</evidence>
<evidence type="ECO:0000313" key="7">
    <source>
        <dbReference type="EMBL" id="MCY1719690.1"/>
    </source>
</evidence>
<dbReference type="PANTHER" id="PTHR34584">
    <property type="entry name" value="NA(+)/H(+) ANTIPORTER SUBUNIT E1"/>
    <property type="match status" value="1"/>
</dbReference>
<dbReference type="GO" id="GO:0008324">
    <property type="term" value="F:monoatomic cation transmembrane transporter activity"/>
    <property type="evidence" value="ECO:0007669"/>
    <property type="project" value="InterPro"/>
</dbReference>
<gene>
    <name evidence="7" type="ORF">OU798_05015</name>
</gene>
<evidence type="ECO:0000256" key="5">
    <source>
        <dbReference type="ARBA" id="ARBA00022989"/>
    </source>
</evidence>
<dbReference type="Pfam" id="PF01899">
    <property type="entry name" value="MNHE"/>
    <property type="match status" value="1"/>
</dbReference>
<dbReference type="AlphaFoldDB" id="A0A9X3FB60"/>
<comment type="subcellular location">
    <subcellularLocation>
        <location evidence="1">Cell membrane</location>
        <topology evidence="1">Multi-pass membrane protein</topology>
    </subcellularLocation>
</comment>
<dbReference type="EMBL" id="JAPOHD010000009">
    <property type="protein sequence ID" value="MCY1719690.1"/>
    <property type="molecule type" value="Genomic_DNA"/>
</dbReference>
<sequence length="108" mass="12475">MMKLFHFCMFIPYYLLMMVKSNWIITKAVLSWNFDFDPPGIVAIPIELKSNVGILTLVNLITMTPGTLSLDLSEDKKTLYVHGMHVKDHESFVAEIKSLENRLKLFLK</sequence>
<keyword evidence="6" id="KW-0472">Membrane</keyword>
<comment type="similarity">
    <text evidence="2">Belongs to the CPA3 antiporters (TC 2.A.63) subunit E family.</text>
</comment>
<evidence type="ECO:0000256" key="1">
    <source>
        <dbReference type="ARBA" id="ARBA00004651"/>
    </source>
</evidence>
<dbReference type="GO" id="GO:0005886">
    <property type="term" value="C:plasma membrane"/>
    <property type="evidence" value="ECO:0007669"/>
    <property type="project" value="UniProtKB-SubCell"/>
</dbReference>
<evidence type="ECO:0000256" key="2">
    <source>
        <dbReference type="ARBA" id="ARBA00006228"/>
    </source>
</evidence>
<protein>
    <submittedName>
        <fullName evidence="7">Na+/H+ antiporter subunit E</fullName>
    </submittedName>
</protein>
<evidence type="ECO:0000256" key="3">
    <source>
        <dbReference type="ARBA" id="ARBA00022475"/>
    </source>
</evidence>
<keyword evidence="4" id="KW-0812">Transmembrane</keyword>
<name>A0A9X3FB60_9BACT</name>
<organism evidence="7 8">
    <name type="scientific">Draconibacterium aestuarii</name>
    <dbReference type="NCBI Taxonomy" id="2998507"/>
    <lineage>
        <taxon>Bacteria</taxon>
        <taxon>Pseudomonadati</taxon>
        <taxon>Bacteroidota</taxon>
        <taxon>Bacteroidia</taxon>
        <taxon>Marinilabiliales</taxon>
        <taxon>Prolixibacteraceae</taxon>
        <taxon>Draconibacterium</taxon>
    </lineage>
</organism>
<dbReference type="RefSeq" id="WP_343332027.1">
    <property type="nucleotide sequence ID" value="NZ_JAPOHD010000009.1"/>
</dbReference>
<accession>A0A9X3FB60</accession>
<comment type="caution">
    <text evidence="7">The sequence shown here is derived from an EMBL/GenBank/DDBJ whole genome shotgun (WGS) entry which is preliminary data.</text>
</comment>
<evidence type="ECO:0000256" key="6">
    <source>
        <dbReference type="ARBA" id="ARBA00023136"/>
    </source>
</evidence>
<keyword evidence="8" id="KW-1185">Reference proteome</keyword>
<dbReference type="InterPro" id="IPR002758">
    <property type="entry name" value="Cation_antiport_E"/>
</dbReference>
<reference evidence="7" key="1">
    <citation type="submission" date="2022-11" db="EMBL/GenBank/DDBJ databases">
        <title>Marilongibacter aestuarii gen. nov., sp. nov., isolated from tidal flat sediment.</title>
        <authorList>
            <person name="Jiayan W."/>
        </authorList>
    </citation>
    <scope>NUCLEOTIDE SEQUENCE</scope>
    <source>
        <strain evidence="7">Z1-6</strain>
    </source>
</reference>
<keyword evidence="3" id="KW-1003">Cell membrane</keyword>
<dbReference type="Proteomes" id="UP001145087">
    <property type="component" value="Unassembled WGS sequence"/>
</dbReference>
<dbReference type="PANTHER" id="PTHR34584:SF1">
    <property type="entry name" value="NA(+)_H(+) ANTIPORTER SUBUNIT E1"/>
    <property type="match status" value="1"/>
</dbReference>
<keyword evidence="5" id="KW-1133">Transmembrane helix</keyword>
<evidence type="ECO:0000256" key="4">
    <source>
        <dbReference type="ARBA" id="ARBA00022692"/>
    </source>
</evidence>